<reference evidence="2 3" key="1">
    <citation type="submission" date="2019-04" db="EMBL/GenBank/DDBJ databases">
        <authorList>
            <consortium name="Pathogen Informatics"/>
        </authorList>
    </citation>
    <scope>NUCLEOTIDE SEQUENCE [LARGE SCALE GENOMIC DNA]</scope>
    <source>
        <strain evidence="2 3">NCTC9239</strain>
    </source>
</reference>
<evidence type="ECO:0000313" key="3">
    <source>
        <dbReference type="Proteomes" id="UP000309952"/>
    </source>
</evidence>
<dbReference type="Pfam" id="PF13481">
    <property type="entry name" value="AAA_25"/>
    <property type="match status" value="1"/>
</dbReference>
<dbReference type="Gene3D" id="3.40.50.300">
    <property type="entry name" value="P-loop containing nucleotide triphosphate hydrolases"/>
    <property type="match status" value="1"/>
</dbReference>
<accession>A0A4P1KI00</accession>
<evidence type="ECO:0000256" key="1">
    <source>
        <dbReference type="SAM" id="MobiDB-lite"/>
    </source>
</evidence>
<name>A0A4P1KI00_9CAUL</name>
<organism evidence="2 3">
    <name type="scientific">Brevundimonas vancanneytii</name>
    <dbReference type="NCBI Taxonomy" id="1325724"/>
    <lineage>
        <taxon>Bacteria</taxon>
        <taxon>Pseudomonadati</taxon>
        <taxon>Pseudomonadota</taxon>
        <taxon>Alphaproteobacteria</taxon>
        <taxon>Caulobacterales</taxon>
        <taxon>Caulobacteraceae</taxon>
        <taxon>Brevundimonas</taxon>
    </lineage>
</organism>
<dbReference type="Proteomes" id="UP000309952">
    <property type="component" value="Chromosome"/>
</dbReference>
<keyword evidence="3" id="KW-1185">Reference proteome</keyword>
<dbReference type="RefSeq" id="WP_138142209.1">
    <property type="nucleotide sequence ID" value="NZ_LR588407.1"/>
</dbReference>
<gene>
    <name evidence="2" type="ORF">NCTC9239_03232</name>
</gene>
<evidence type="ECO:0000313" key="2">
    <source>
        <dbReference type="EMBL" id="VTO19774.1"/>
    </source>
</evidence>
<dbReference type="SUPFAM" id="SSF52540">
    <property type="entry name" value="P-loop containing nucleoside triphosphate hydrolases"/>
    <property type="match status" value="1"/>
</dbReference>
<dbReference type="AlphaFoldDB" id="A0A4P1KI00"/>
<feature type="region of interest" description="Disordered" evidence="1">
    <location>
        <begin position="1"/>
        <end position="26"/>
    </location>
</feature>
<feature type="compositionally biased region" description="Basic and acidic residues" evidence="1">
    <location>
        <begin position="1"/>
        <end position="11"/>
    </location>
</feature>
<dbReference type="EMBL" id="LR588407">
    <property type="protein sequence ID" value="VTO19774.1"/>
    <property type="molecule type" value="Genomic_DNA"/>
</dbReference>
<sequence>MDRAPDEHPDEPTGPTPKAPFQKPNPLIQHSLRGDAAKLHARAVDTKPLLGDIMFLGQATMIYAQPNAGKTLTVMRLIQDAIEEGRLDPNALFYINADDSGKGLAVKVEILELMNAHMLAPGLKGFKVNEFVDKLIQATQDGSARGTVVVIDTLKKFTNLMDKGRSSSFAQVCREYVMAGGTIIALGHTAKNRNADGTIRYQGTTDIIEDFDAVYVAEPMTGSAGASERVIRFTQQKSRADSPQEVAYAYSTEQGLTYAEKLASVRPVYQEELEGHTLECEQPNDDEVIVYIRAYLAQGHGHVGLDKMIKALAHTGDVSRAQAHRVLDRYTGPDPEKHLWNYEKGARGKRTYYLLKDRLAEGPSTPTP</sequence>
<protein>
    <submittedName>
        <fullName evidence="2">Uncharacterized protein</fullName>
    </submittedName>
</protein>
<proteinExistence type="predicted"/>
<dbReference type="KEGG" id="bvy:NCTC9239_03232"/>
<dbReference type="InterPro" id="IPR027417">
    <property type="entry name" value="P-loop_NTPase"/>
</dbReference>